<gene>
    <name evidence="1" type="ORF">SD37_25825</name>
</gene>
<reference evidence="1 2" key="1">
    <citation type="journal article" date="2015" name="Genome Announc.">
        <title>Draft Genome Sequence of Norvancomycin-Producing Strain Amycolatopsis orientalis CPCC200066.</title>
        <authorList>
            <person name="Lei X."/>
            <person name="Yuan F."/>
            <person name="Shi Y."/>
            <person name="Li X."/>
            <person name="Wang L."/>
            <person name="Hong B."/>
        </authorList>
    </citation>
    <scope>NUCLEOTIDE SEQUENCE [LARGE SCALE GENOMIC DNA]</scope>
    <source>
        <strain evidence="1 2">B-37</strain>
    </source>
</reference>
<dbReference type="KEGG" id="aori:SD37_25825"/>
<dbReference type="EMBL" id="CP016174">
    <property type="protein sequence ID" value="ANN18708.1"/>
    <property type="molecule type" value="Genomic_DNA"/>
</dbReference>
<proteinExistence type="predicted"/>
<protein>
    <submittedName>
        <fullName evidence="1">Uncharacterized protein</fullName>
    </submittedName>
</protein>
<dbReference type="AlphaFoldDB" id="A0A193C2T7"/>
<accession>A0A193C2T7</accession>
<keyword evidence="2" id="KW-1185">Reference proteome</keyword>
<organism evidence="1 2">
    <name type="scientific">Amycolatopsis orientalis</name>
    <name type="common">Nocardia orientalis</name>
    <dbReference type="NCBI Taxonomy" id="31958"/>
    <lineage>
        <taxon>Bacteria</taxon>
        <taxon>Bacillati</taxon>
        <taxon>Actinomycetota</taxon>
        <taxon>Actinomycetes</taxon>
        <taxon>Pseudonocardiales</taxon>
        <taxon>Pseudonocardiaceae</taxon>
        <taxon>Amycolatopsis</taxon>
    </lineage>
</organism>
<dbReference type="SUPFAM" id="SSF88659">
    <property type="entry name" value="Sigma3 and sigma4 domains of RNA polymerase sigma factors"/>
    <property type="match status" value="1"/>
</dbReference>
<dbReference type="InterPro" id="IPR013324">
    <property type="entry name" value="RNA_pol_sigma_r3/r4-like"/>
</dbReference>
<dbReference type="InterPro" id="IPR036388">
    <property type="entry name" value="WH-like_DNA-bd_sf"/>
</dbReference>
<name>A0A193C2T7_AMYOR</name>
<evidence type="ECO:0000313" key="2">
    <source>
        <dbReference type="Proteomes" id="UP000093695"/>
    </source>
</evidence>
<dbReference type="STRING" id="31958.SD37_25825"/>
<dbReference type="Proteomes" id="UP000093695">
    <property type="component" value="Chromosome"/>
</dbReference>
<sequence>MLLQHRRVEAGARPDRLVALIFHVIAGVGISRRTAVRIARDLRGEGLLPDPVLVSREDLDRVVSALQLVLESRVDKGLLAKALEDAVLLDEYRSLPAPQRVVVEAVVERHRSIPAVAAELGLSPEEVRTRLNEALRGVAASAWVSP</sequence>
<dbReference type="RefSeq" id="WP_044851188.1">
    <property type="nucleotide sequence ID" value="NZ_CP016174.1"/>
</dbReference>
<evidence type="ECO:0000313" key="1">
    <source>
        <dbReference type="EMBL" id="ANN18708.1"/>
    </source>
</evidence>
<dbReference type="Gene3D" id="1.10.10.10">
    <property type="entry name" value="Winged helix-like DNA-binding domain superfamily/Winged helix DNA-binding domain"/>
    <property type="match status" value="1"/>
</dbReference>